<evidence type="ECO:0000313" key="5">
    <source>
        <dbReference type="Proteomes" id="UP001151760"/>
    </source>
</evidence>
<comment type="caution">
    <text evidence="4">The sequence shown here is derived from an EMBL/GenBank/DDBJ whole genome shotgun (WGS) entry which is preliminary data.</text>
</comment>
<keyword evidence="1" id="KW-0479">Metal-binding</keyword>
<dbReference type="SMART" id="SM00343">
    <property type="entry name" value="ZnF_C2HC"/>
    <property type="match status" value="1"/>
</dbReference>
<dbReference type="GO" id="GO:0003964">
    <property type="term" value="F:RNA-directed DNA polymerase activity"/>
    <property type="evidence" value="ECO:0007669"/>
    <property type="project" value="UniProtKB-KW"/>
</dbReference>
<gene>
    <name evidence="4" type="ORF">Tco_0838728</name>
</gene>
<organism evidence="4 5">
    <name type="scientific">Tanacetum coccineum</name>
    <dbReference type="NCBI Taxonomy" id="301880"/>
    <lineage>
        <taxon>Eukaryota</taxon>
        <taxon>Viridiplantae</taxon>
        <taxon>Streptophyta</taxon>
        <taxon>Embryophyta</taxon>
        <taxon>Tracheophyta</taxon>
        <taxon>Spermatophyta</taxon>
        <taxon>Magnoliopsida</taxon>
        <taxon>eudicotyledons</taxon>
        <taxon>Gunneridae</taxon>
        <taxon>Pentapetalae</taxon>
        <taxon>asterids</taxon>
        <taxon>campanulids</taxon>
        <taxon>Asterales</taxon>
        <taxon>Asteraceae</taxon>
        <taxon>Asteroideae</taxon>
        <taxon>Anthemideae</taxon>
        <taxon>Anthemidinae</taxon>
        <taxon>Tanacetum</taxon>
    </lineage>
</organism>
<sequence>MPGFIVHMVEEGEIPPKAGKGKRKFQGSNNKSSDKKPKITCWKCGKPGHFKKDCRSGKEKDDDISWWVDSGATCHVCKNLQWFKDFKPIEDGSMLKMGKLCLREPIKGLRIR</sequence>
<dbReference type="Pfam" id="PF22936">
    <property type="entry name" value="Pol_BBD"/>
    <property type="match status" value="1"/>
</dbReference>
<keyword evidence="4" id="KW-0808">Transferase</keyword>
<evidence type="ECO:0000256" key="2">
    <source>
        <dbReference type="SAM" id="MobiDB-lite"/>
    </source>
</evidence>
<reference evidence="4" key="1">
    <citation type="journal article" date="2022" name="Int. J. Mol. Sci.">
        <title>Draft Genome of Tanacetum Coccineum: Genomic Comparison of Closely Related Tanacetum-Family Plants.</title>
        <authorList>
            <person name="Yamashiro T."/>
            <person name="Shiraishi A."/>
            <person name="Nakayama K."/>
            <person name="Satake H."/>
        </authorList>
    </citation>
    <scope>NUCLEOTIDE SEQUENCE</scope>
</reference>
<dbReference type="EMBL" id="BQNB010012497">
    <property type="protein sequence ID" value="GJT04266.1"/>
    <property type="molecule type" value="Genomic_DNA"/>
</dbReference>
<keyword evidence="5" id="KW-1185">Reference proteome</keyword>
<evidence type="ECO:0000313" key="4">
    <source>
        <dbReference type="EMBL" id="GJT04266.1"/>
    </source>
</evidence>
<keyword evidence="1" id="KW-0863">Zinc-finger</keyword>
<evidence type="ECO:0000259" key="3">
    <source>
        <dbReference type="PROSITE" id="PS50158"/>
    </source>
</evidence>
<reference evidence="4" key="2">
    <citation type="submission" date="2022-01" db="EMBL/GenBank/DDBJ databases">
        <authorList>
            <person name="Yamashiro T."/>
            <person name="Shiraishi A."/>
            <person name="Satake H."/>
            <person name="Nakayama K."/>
        </authorList>
    </citation>
    <scope>NUCLEOTIDE SEQUENCE</scope>
</reference>
<keyword evidence="4" id="KW-0695">RNA-directed DNA polymerase</keyword>
<keyword evidence="4" id="KW-0548">Nucleotidyltransferase</keyword>
<dbReference type="InterPro" id="IPR001878">
    <property type="entry name" value="Znf_CCHC"/>
</dbReference>
<feature type="domain" description="CCHC-type" evidence="3">
    <location>
        <begin position="41"/>
        <end position="56"/>
    </location>
</feature>
<dbReference type="Pfam" id="PF00098">
    <property type="entry name" value="zf-CCHC"/>
    <property type="match status" value="1"/>
</dbReference>
<dbReference type="InterPro" id="IPR036875">
    <property type="entry name" value="Znf_CCHC_sf"/>
</dbReference>
<dbReference type="InterPro" id="IPR054722">
    <property type="entry name" value="PolX-like_BBD"/>
</dbReference>
<keyword evidence="1" id="KW-0862">Zinc</keyword>
<dbReference type="PROSITE" id="PS50158">
    <property type="entry name" value="ZF_CCHC"/>
    <property type="match status" value="1"/>
</dbReference>
<feature type="region of interest" description="Disordered" evidence="2">
    <location>
        <begin position="12"/>
        <end position="36"/>
    </location>
</feature>
<name>A0ABQ5ANN3_9ASTR</name>
<accession>A0ABQ5ANN3</accession>
<dbReference type="SUPFAM" id="SSF57756">
    <property type="entry name" value="Retrovirus zinc finger-like domains"/>
    <property type="match status" value="1"/>
</dbReference>
<dbReference type="PANTHER" id="PTHR47592:SF29">
    <property type="entry name" value="ZINC FINGER, CCHC-TYPE"/>
    <property type="match status" value="1"/>
</dbReference>
<dbReference type="Gene3D" id="4.10.60.10">
    <property type="entry name" value="Zinc finger, CCHC-type"/>
    <property type="match status" value="1"/>
</dbReference>
<evidence type="ECO:0000256" key="1">
    <source>
        <dbReference type="PROSITE-ProRule" id="PRU00047"/>
    </source>
</evidence>
<dbReference type="PANTHER" id="PTHR47592">
    <property type="entry name" value="PBF68 PROTEIN"/>
    <property type="match status" value="1"/>
</dbReference>
<dbReference type="Proteomes" id="UP001151760">
    <property type="component" value="Unassembled WGS sequence"/>
</dbReference>
<protein>
    <submittedName>
        <fullName evidence="4">RNA-directed DNA polymerase</fullName>
    </submittedName>
</protein>
<proteinExistence type="predicted"/>